<proteinExistence type="predicted"/>
<dbReference type="GO" id="GO:0009055">
    <property type="term" value="F:electron transfer activity"/>
    <property type="evidence" value="ECO:0007669"/>
    <property type="project" value="InterPro"/>
</dbReference>
<gene>
    <name evidence="5" type="ORF">LCGC14_3079260</name>
</gene>
<keyword evidence="1" id="KW-0349">Heme</keyword>
<keyword evidence="2" id="KW-0479">Metal-binding</keyword>
<accession>A0A0F8YLD9</accession>
<feature type="domain" description="Cytochrome c" evidence="4">
    <location>
        <begin position="114"/>
        <end position="204"/>
    </location>
</feature>
<dbReference type="AlphaFoldDB" id="A0A0F8YLD9"/>
<dbReference type="InterPro" id="IPR036909">
    <property type="entry name" value="Cyt_c-like_dom_sf"/>
</dbReference>
<evidence type="ECO:0000313" key="5">
    <source>
        <dbReference type="EMBL" id="KKK54974.1"/>
    </source>
</evidence>
<keyword evidence="3" id="KW-0408">Iron</keyword>
<evidence type="ECO:0000256" key="3">
    <source>
        <dbReference type="ARBA" id="ARBA00023004"/>
    </source>
</evidence>
<dbReference type="GO" id="GO:0046872">
    <property type="term" value="F:metal ion binding"/>
    <property type="evidence" value="ECO:0007669"/>
    <property type="project" value="UniProtKB-KW"/>
</dbReference>
<sequence>MSIMQRFNFLDENQLTALITYTQSQGGKLAALRYAATNTGNWLMRLNSAMVKLDDPQAPYATLINQLQQTSELRPNGKESDKSPSGLTWEKVWHMNSFARSYWLTENPLEVNDENLMRGKATFSQRCVGCHGVKGDGKGPAADKLAVKPFDFTKASNSSDAGTSSGQMYHRILTAGPGTSMENFGTRLSVADIWRTVLFLRTIPKGGLEETLPTKAMYQAWSPPQEMLNYLEENPLTEMYSARAQADDPFMQAARWIAPGMADDDLVYVGGKLPLTLERLAAVIRYNYDAAV</sequence>
<name>A0A0F8YLD9_9ZZZZ</name>
<organism evidence="5">
    <name type="scientific">marine sediment metagenome</name>
    <dbReference type="NCBI Taxonomy" id="412755"/>
    <lineage>
        <taxon>unclassified sequences</taxon>
        <taxon>metagenomes</taxon>
        <taxon>ecological metagenomes</taxon>
    </lineage>
</organism>
<protein>
    <recommendedName>
        <fullName evidence="4">Cytochrome c domain-containing protein</fullName>
    </recommendedName>
</protein>
<dbReference type="EMBL" id="LAZR01065718">
    <property type="protein sequence ID" value="KKK54974.1"/>
    <property type="molecule type" value="Genomic_DNA"/>
</dbReference>
<dbReference type="GO" id="GO:0020037">
    <property type="term" value="F:heme binding"/>
    <property type="evidence" value="ECO:0007669"/>
    <property type="project" value="InterPro"/>
</dbReference>
<dbReference type="Gene3D" id="1.10.760.10">
    <property type="entry name" value="Cytochrome c-like domain"/>
    <property type="match status" value="1"/>
</dbReference>
<evidence type="ECO:0000256" key="2">
    <source>
        <dbReference type="ARBA" id="ARBA00022723"/>
    </source>
</evidence>
<dbReference type="InterPro" id="IPR009056">
    <property type="entry name" value="Cyt_c-like_dom"/>
</dbReference>
<evidence type="ECO:0000259" key="4">
    <source>
        <dbReference type="PROSITE" id="PS51007"/>
    </source>
</evidence>
<dbReference type="Pfam" id="PF00034">
    <property type="entry name" value="Cytochrom_C"/>
    <property type="match status" value="1"/>
</dbReference>
<reference evidence="5" key="1">
    <citation type="journal article" date="2015" name="Nature">
        <title>Complex archaea that bridge the gap between prokaryotes and eukaryotes.</title>
        <authorList>
            <person name="Spang A."/>
            <person name="Saw J.H."/>
            <person name="Jorgensen S.L."/>
            <person name="Zaremba-Niedzwiedzka K."/>
            <person name="Martijn J."/>
            <person name="Lind A.E."/>
            <person name="van Eijk R."/>
            <person name="Schleper C."/>
            <person name="Guy L."/>
            <person name="Ettema T.J."/>
        </authorList>
    </citation>
    <scope>NUCLEOTIDE SEQUENCE</scope>
</reference>
<comment type="caution">
    <text evidence="5">The sequence shown here is derived from an EMBL/GenBank/DDBJ whole genome shotgun (WGS) entry which is preliminary data.</text>
</comment>
<dbReference type="SUPFAM" id="SSF46626">
    <property type="entry name" value="Cytochrome c"/>
    <property type="match status" value="1"/>
</dbReference>
<evidence type="ECO:0000256" key="1">
    <source>
        <dbReference type="ARBA" id="ARBA00022617"/>
    </source>
</evidence>
<dbReference type="PROSITE" id="PS51007">
    <property type="entry name" value="CYTC"/>
    <property type="match status" value="1"/>
</dbReference>